<keyword evidence="1" id="KW-0695">RNA-directed DNA polymerase</keyword>
<keyword evidence="1" id="KW-0808">Transferase</keyword>
<reference evidence="1" key="2">
    <citation type="submission" date="2022-01" db="EMBL/GenBank/DDBJ databases">
        <authorList>
            <person name="Yamashiro T."/>
            <person name="Shiraishi A."/>
            <person name="Satake H."/>
            <person name="Nakayama K."/>
        </authorList>
    </citation>
    <scope>NUCLEOTIDE SEQUENCE</scope>
</reference>
<dbReference type="EMBL" id="BQNB010011703">
    <property type="protein sequence ID" value="GJS94074.1"/>
    <property type="molecule type" value="Genomic_DNA"/>
</dbReference>
<keyword evidence="1" id="KW-0548">Nucleotidyltransferase</keyword>
<dbReference type="InterPro" id="IPR021109">
    <property type="entry name" value="Peptidase_aspartic_dom_sf"/>
</dbReference>
<proteinExistence type="predicted"/>
<dbReference type="Gene3D" id="2.40.70.10">
    <property type="entry name" value="Acid Proteases"/>
    <property type="match status" value="1"/>
</dbReference>
<dbReference type="PANTHER" id="PTHR15503">
    <property type="entry name" value="LDOC1 RELATED"/>
    <property type="match status" value="1"/>
</dbReference>
<dbReference type="InterPro" id="IPR032567">
    <property type="entry name" value="RTL1-rel"/>
</dbReference>
<keyword evidence="2" id="KW-1185">Reference proteome</keyword>
<reference evidence="1" key="1">
    <citation type="journal article" date="2022" name="Int. J. Mol. Sci.">
        <title>Draft Genome of Tanacetum Coccineum: Genomic Comparison of Closely Related Tanacetum-Family Plants.</title>
        <authorList>
            <person name="Yamashiro T."/>
            <person name="Shiraishi A."/>
            <person name="Nakayama K."/>
            <person name="Satake H."/>
        </authorList>
    </citation>
    <scope>NUCLEOTIDE SEQUENCE</scope>
</reference>
<name>A0ABQ4ZUV3_9ASTR</name>
<dbReference type="CDD" id="cd00303">
    <property type="entry name" value="retropepsin_like"/>
    <property type="match status" value="1"/>
</dbReference>
<dbReference type="GO" id="GO:0003964">
    <property type="term" value="F:RNA-directed DNA polymerase activity"/>
    <property type="evidence" value="ECO:0007669"/>
    <property type="project" value="UniProtKB-KW"/>
</dbReference>
<evidence type="ECO:0000313" key="1">
    <source>
        <dbReference type="EMBL" id="GJS94074.1"/>
    </source>
</evidence>
<evidence type="ECO:0000313" key="2">
    <source>
        <dbReference type="Proteomes" id="UP001151760"/>
    </source>
</evidence>
<dbReference type="Proteomes" id="UP001151760">
    <property type="component" value="Unassembled WGS sequence"/>
</dbReference>
<dbReference type="SUPFAM" id="SSF50630">
    <property type="entry name" value="Acid proteases"/>
    <property type="match status" value="1"/>
</dbReference>
<organism evidence="1 2">
    <name type="scientific">Tanacetum coccineum</name>
    <dbReference type="NCBI Taxonomy" id="301880"/>
    <lineage>
        <taxon>Eukaryota</taxon>
        <taxon>Viridiplantae</taxon>
        <taxon>Streptophyta</taxon>
        <taxon>Embryophyta</taxon>
        <taxon>Tracheophyta</taxon>
        <taxon>Spermatophyta</taxon>
        <taxon>Magnoliopsida</taxon>
        <taxon>eudicotyledons</taxon>
        <taxon>Gunneridae</taxon>
        <taxon>Pentapetalae</taxon>
        <taxon>asterids</taxon>
        <taxon>campanulids</taxon>
        <taxon>Asterales</taxon>
        <taxon>Asteraceae</taxon>
        <taxon>Asteroideae</taxon>
        <taxon>Anthemideae</taxon>
        <taxon>Anthemidinae</taxon>
        <taxon>Tanacetum</taxon>
    </lineage>
</organism>
<dbReference type="PANTHER" id="PTHR15503:SF43">
    <property type="entry name" value="REVERSE TRANSCRIPTASE RNASE H-LIKE DOMAIN-CONTAINING PROTEIN"/>
    <property type="match status" value="1"/>
</dbReference>
<accession>A0ABQ4ZUV3</accession>
<protein>
    <submittedName>
        <fullName evidence="1">Reverse transcriptase</fullName>
    </submittedName>
</protein>
<comment type="caution">
    <text evidence="1">The sequence shown here is derived from an EMBL/GenBank/DDBJ whole genome shotgun (WGS) entry which is preliminary data.</text>
</comment>
<gene>
    <name evidence="1" type="ORF">Tco_0801042</name>
</gene>
<sequence>MVNTHSTDTGGVLTNPNPSMESLVEIVTRLANTVVALENRINNVELKNLKQTTTVHGYQDSFEELLNKVELNEAYAVSLFVGRLKEDIAYAVRMIKPTGLSDVFCLSKLQKANNSVTATTMPVQNNTTVPNRPFKRLTQQELEEKRAKHLRFYCDQKYMPGHKCSGQVFSLEVIGTNLDEDDELLLTEHGVVNTFHSLVDEQPLISLNALTRLNAYRTMRVKGCVGKNALHVLVDSGSTHHFLNLQIAKKLGCRLRKICPLDVSVANGNVMSSTYECKGFTWVFQGVTYTADVMISPLGDCDMVLGIQWLATLGDI</sequence>
<dbReference type="Pfam" id="PF08284">
    <property type="entry name" value="RVP_2"/>
    <property type="match status" value="1"/>
</dbReference>